<comment type="caution">
    <text evidence="1">The sequence shown here is derived from an EMBL/GenBank/DDBJ whole genome shotgun (WGS) entry which is preliminary data.</text>
</comment>
<dbReference type="EMBL" id="AWSD01000128">
    <property type="protein sequence ID" value="ERH20227.1"/>
    <property type="molecule type" value="Genomic_DNA"/>
</dbReference>
<evidence type="ECO:0000313" key="2">
    <source>
        <dbReference type="Proteomes" id="UP000016498"/>
    </source>
</evidence>
<proteinExistence type="predicted"/>
<sequence length="42" mass="4832">MILEAAVRDFGARFQHEKFVLFKTEIETVENPGWWGGTGLHL</sequence>
<accession>U1RP39</accession>
<dbReference type="AlphaFoldDB" id="U1RP39"/>
<organism evidence="1 2">
    <name type="scientific">Actinomyces johnsonii F0510</name>
    <dbReference type="NCBI Taxonomy" id="1227262"/>
    <lineage>
        <taxon>Bacteria</taxon>
        <taxon>Bacillati</taxon>
        <taxon>Actinomycetota</taxon>
        <taxon>Actinomycetes</taxon>
        <taxon>Actinomycetales</taxon>
        <taxon>Actinomycetaceae</taxon>
        <taxon>Actinomyces</taxon>
    </lineage>
</organism>
<evidence type="ECO:0000313" key="1">
    <source>
        <dbReference type="EMBL" id="ERH20227.1"/>
    </source>
</evidence>
<name>U1RP39_9ACTO</name>
<gene>
    <name evidence="1" type="ORF">HMPREF1549_01306</name>
</gene>
<reference evidence="1 2" key="1">
    <citation type="submission" date="2013-06" db="EMBL/GenBank/DDBJ databases">
        <authorList>
            <person name="Weinstock G."/>
            <person name="Sodergren E."/>
            <person name="Lobos E.A."/>
            <person name="Fulton L."/>
            <person name="Fulton R."/>
            <person name="Courtney L."/>
            <person name="Fronick C."/>
            <person name="O'Laughlin M."/>
            <person name="Godfrey J."/>
            <person name="Wilson R.M."/>
            <person name="Miner T."/>
            <person name="Farmer C."/>
            <person name="Delehaunty K."/>
            <person name="Cordes M."/>
            <person name="Minx P."/>
            <person name="Tomlinson C."/>
            <person name="Chen J."/>
            <person name="Wollam A."/>
            <person name="Pepin K.H."/>
            <person name="Bhonagiri V."/>
            <person name="Zhang X."/>
            <person name="Warren W."/>
            <person name="Mitreva M."/>
            <person name="Mardis E.R."/>
            <person name="Wilson R.K."/>
        </authorList>
    </citation>
    <scope>NUCLEOTIDE SEQUENCE [LARGE SCALE GENOMIC DNA]</scope>
    <source>
        <strain evidence="1 2">F0510</strain>
    </source>
</reference>
<dbReference type="Proteomes" id="UP000016498">
    <property type="component" value="Unassembled WGS sequence"/>
</dbReference>
<dbReference type="HOGENOM" id="CLU_3246025_0_0_11"/>
<protein>
    <submittedName>
        <fullName evidence="1">Uncharacterized protein</fullName>
    </submittedName>
</protein>